<dbReference type="Gene3D" id="3.40.50.1700">
    <property type="entry name" value="Glycoside hydrolase family 3 C-terminal domain"/>
    <property type="match status" value="1"/>
</dbReference>
<evidence type="ECO:0000256" key="2">
    <source>
        <dbReference type="ARBA" id="ARBA00022801"/>
    </source>
</evidence>
<dbReference type="InterPro" id="IPR001764">
    <property type="entry name" value="Glyco_hydro_3_N"/>
</dbReference>
<dbReference type="InterPro" id="IPR050226">
    <property type="entry name" value="NagZ_Beta-hexosaminidase"/>
</dbReference>
<proteinExistence type="inferred from homology"/>
<accession>A0A1Y4N0T5</accession>
<dbReference type="SUPFAM" id="SSF52279">
    <property type="entry name" value="Beta-D-glucan exohydrolase, C-terminal domain"/>
    <property type="match status" value="1"/>
</dbReference>
<name>A0A1Y4N0T5_9FIRM</name>
<keyword evidence="2" id="KW-0378">Hydrolase</keyword>
<feature type="region of interest" description="Disordered" evidence="4">
    <location>
        <begin position="96"/>
        <end position="121"/>
    </location>
</feature>
<comment type="caution">
    <text evidence="6">The sequence shown here is derived from an EMBL/GenBank/DDBJ whole genome shotgun (WGS) entry which is preliminary data.</text>
</comment>
<feature type="domain" description="Glycoside hydrolase family 3 N-terminal" evidence="5">
    <location>
        <begin position="132"/>
        <end position="211"/>
    </location>
</feature>
<evidence type="ECO:0000313" key="7">
    <source>
        <dbReference type="Proteomes" id="UP000196386"/>
    </source>
</evidence>
<evidence type="ECO:0000256" key="3">
    <source>
        <dbReference type="ARBA" id="ARBA00023295"/>
    </source>
</evidence>
<dbReference type="PANTHER" id="PTHR30480:SF16">
    <property type="entry name" value="GLYCOSIDE HYDROLASE FAMILY 3 DOMAIN PROTEIN"/>
    <property type="match status" value="1"/>
</dbReference>
<comment type="similarity">
    <text evidence="1">Belongs to the glycosyl hydrolase 3 family.</text>
</comment>
<feature type="domain" description="Glycoside hydrolase family 3 N-terminal" evidence="5">
    <location>
        <begin position="240"/>
        <end position="490"/>
    </location>
</feature>
<evidence type="ECO:0000256" key="4">
    <source>
        <dbReference type="SAM" id="MobiDB-lite"/>
    </source>
</evidence>
<evidence type="ECO:0000259" key="5">
    <source>
        <dbReference type="Pfam" id="PF00933"/>
    </source>
</evidence>
<reference evidence="7" key="1">
    <citation type="submission" date="2017-04" db="EMBL/GenBank/DDBJ databases">
        <title>Function of individual gut microbiota members based on whole genome sequencing of pure cultures obtained from chicken caecum.</title>
        <authorList>
            <person name="Medvecky M."/>
            <person name="Cejkova D."/>
            <person name="Polansky O."/>
            <person name="Karasova D."/>
            <person name="Kubasova T."/>
            <person name="Cizek A."/>
            <person name="Rychlik I."/>
        </authorList>
    </citation>
    <scope>NUCLEOTIDE SEQUENCE [LARGE SCALE GENOMIC DNA]</scope>
    <source>
        <strain evidence="7">An175</strain>
    </source>
</reference>
<keyword evidence="3" id="KW-0326">Glycosidase</keyword>
<organism evidence="6 7">
    <name type="scientific">Anaerotruncus colihominis</name>
    <dbReference type="NCBI Taxonomy" id="169435"/>
    <lineage>
        <taxon>Bacteria</taxon>
        <taxon>Bacillati</taxon>
        <taxon>Bacillota</taxon>
        <taxon>Clostridia</taxon>
        <taxon>Eubacteriales</taxon>
        <taxon>Oscillospiraceae</taxon>
        <taxon>Anaerotruncus</taxon>
    </lineage>
</organism>
<dbReference type="GO" id="GO:0009254">
    <property type="term" value="P:peptidoglycan turnover"/>
    <property type="evidence" value="ECO:0007669"/>
    <property type="project" value="TreeGrafter"/>
</dbReference>
<dbReference type="Gene3D" id="3.20.20.300">
    <property type="entry name" value="Glycoside hydrolase, family 3, N-terminal domain"/>
    <property type="match status" value="1"/>
</dbReference>
<dbReference type="InterPro" id="IPR017853">
    <property type="entry name" value="GH"/>
</dbReference>
<dbReference type="PANTHER" id="PTHR30480">
    <property type="entry name" value="BETA-HEXOSAMINIDASE-RELATED"/>
    <property type="match status" value="1"/>
</dbReference>
<dbReference type="SUPFAM" id="SSF51445">
    <property type="entry name" value="(Trans)glycosidases"/>
    <property type="match status" value="1"/>
</dbReference>
<gene>
    <name evidence="6" type="ORF">B5F11_08790</name>
</gene>
<dbReference type="Proteomes" id="UP000196386">
    <property type="component" value="Unassembled WGS sequence"/>
</dbReference>
<dbReference type="Pfam" id="PF00933">
    <property type="entry name" value="Glyco_hydro_3"/>
    <property type="match status" value="2"/>
</dbReference>
<dbReference type="GO" id="GO:0004553">
    <property type="term" value="F:hydrolase activity, hydrolyzing O-glycosyl compounds"/>
    <property type="evidence" value="ECO:0007669"/>
    <property type="project" value="InterPro"/>
</dbReference>
<sequence length="683" mass="71658">MLYKYFSLDFTFFRLAKTVVVQSKPALASIPFCDTLWSSLCYHAPGRIYSAWIDRRFMEVFNMKRFAVFPLCAILLFLSACSSSSGPVVISDPAAPMPSGSQSAAPPDNRPASSGKPTSAHAARLLSTMTDEQKVGQLFLTSIPGDTLDEQTIAFLNETNIGNIILFSNNTPSPIQTAELTAALQSCITQNTGVPAIIAVDQEGGEISRIIGSAYEYAPDENGIKYGEIPLGAGIETFLYPCAMAIAASGGAPTAQEPVPEFNAVRTAGLYIGQELRAVGINCNLAPVADINSNPANPVIGTRSYGDDAERVAADAAAFATGLQEAGVLAVAKHYPGHGDTSIDSHYGLPSVNKTLEELRSLELIPFNAVQNADIGAVMAAHIVFPQIDSTGLPATLSQPVLTGVLRKDGFDGLILTDSMRMGAIMQNFGFGEACVMAINAGADLITTGTGGDNIQGLALQRAAYDAVLAAVKSGSISPETLDDRVGRILLYKERFGIIDGQAALQSGYYPSLHAAFAREVSEKSMTLIRDTRSLIPLEPAEGDRVLAISAARAFPAGSDQRDGAFAAQAARRFGGADILVDASPTSEQIAACAAQASKSRYVIVACRDAVFDPSQQALVNAVCTVNPNTIVVCMGLPYDANLFPQAGAILCAWESTPLSIASAVRVLAGDADAQGVSPVSLG</sequence>
<dbReference type="InterPro" id="IPR036962">
    <property type="entry name" value="Glyco_hydro_3_N_sf"/>
</dbReference>
<protein>
    <recommendedName>
        <fullName evidence="5">Glycoside hydrolase family 3 N-terminal domain-containing protein</fullName>
    </recommendedName>
</protein>
<dbReference type="GO" id="GO:0005975">
    <property type="term" value="P:carbohydrate metabolic process"/>
    <property type="evidence" value="ECO:0007669"/>
    <property type="project" value="InterPro"/>
</dbReference>
<dbReference type="EMBL" id="NFKP01000009">
    <property type="protein sequence ID" value="OUP69439.1"/>
    <property type="molecule type" value="Genomic_DNA"/>
</dbReference>
<dbReference type="AlphaFoldDB" id="A0A1Y4N0T5"/>
<dbReference type="InterPro" id="IPR036881">
    <property type="entry name" value="Glyco_hydro_3_C_sf"/>
</dbReference>
<evidence type="ECO:0000256" key="1">
    <source>
        <dbReference type="ARBA" id="ARBA00005336"/>
    </source>
</evidence>
<evidence type="ECO:0000313" key="6">
    <source>
        <dbReference type="EMBL" id="OUP69439.1"/>
    </source>
</evidence>